<name>A0ABY1QFH2_9BACT</name>
<comment type="caution">
    <text evidence="1">The sequence shown here is derived from an EMBL/GenBank/DDBJ whole genome shotgun (WGS) entry which is preliminary data.</text>
</comment>
<gene>
    <name evidence="1" type="ORF">SAMN06265222_112100</name>
</gene>
<keyword evidence="2" id="KW-1185">Reference proteome</keyword>
<dbReference type="PANTHER" id="PTHR34301">
    <property type="entry name" value="DNA-BINDING PROTEIN-RELATED"/>
    <property type="match status" value="1"/>
</dbReference>
<dbReference type="RefSeq" id="WP_283434236.1">
    <property type="nucleotide sequence ID" value="NZ_FXUG01000012.1"/>
</dbReference>
<dbReference type="Gene3D" id="3.40.50.300">
    <property type="entry name" value="P-loop containing nucleotide triphosphate hydrolases"/>
    <property type="match status" value="1"/>
</dbReference>
<dbReference type="PANTHER" id="PTHR34301:SF8">
    <property type="entry name" value="ATPASE DOMAIN-CONTAINING PROTEIN"/>
    <property type="match status" value="1"/>
</dbReference>
<reference evidence="1 2" key="1">
    <citation type="submission" date="2017-05" db="EMBL/GenBank/DDBJ databases">
        <authorList>
            <person name="Varghese N."/>
            <person name="Submissions S."/>
        </authorList>
    </citation>
    <scope>NUCLEOTIDE SEQUENCE [LARGE SCALE GENOMIC DNA]</scope>
    <source>
        <strain evidence="1 2">DSM 25457</strain>
    </source>
</reference>
<dbReference type="Proteomes" id="UP001158067">
    <property type="component" value="Unassembled WGS sequence"/>
</dbReference>
<protein>
    <submittedName>
        <fullName evidence="1">Uncharacterized protein</fullName>
    </submittedName>
</protein>
<dbReference type="SUPFAM" id="SSF52540">
    <property type="entry name" value="P-loop containing nucleoside triphosphate hydrolases"/>
    <property type="match status" value="1"/>
</dbReference>
<evidence type="ECO:0000313" key="1">
    <source>
        <dbReference type="EMBL" id="SMP69778.1"/>
    </source>
</evidence>
<evidence type="ECO:0000313" key="2">
    <source>
        <dbReference type="Proteomes" id="UP001158067"/>
    </source>
</evidence>
<dbReference type="InterPro" id="IPR027417">
    <property type="entry name" value="P-loop_NTPase"/>
</dbReference>
<dbReference type="EMBL" id="FXUG01000012">
    <property type="protein sequence ID" value="SMP69778.1"/>
    <property type="molecule type" value="Genomic_DNA"/>
</dbReference>
<accession>A0ABY1QFH2</accession>
<proteinExistence type="predicted"/>
<organism evidence="1 2">
    <name type="scientific">Neorhodopirellula lusitana</name>
    <dbReference type="NCBI Taxonomy" id="445327"/>
    <lineage>
        <taxon>Bacteria</taxon>
        <taxon>Pseudomonadati</taxon>
        <taxon>Planctomycetota</taxon>
        <taxon>Planctomycetia</taxon>
        <taxon>Pirellulales</taxon>
        <taxon>Pirellulaceae</taxon>
        <taxon>Neorhodopirellula</taxon>
    </lineage>
</organism>
<sequence>MAIQVSPENVVGRDKLIEQIWTKLKKQGTGTSLRFTAERRIGKTTVMNKMAAEPMPGFEVLFLDLEGIDSPDRFTEVLLNRMRPLLSKKEQGTQWLNAFRETIGGTEIGGVIKLPSASKLGWQSTLEKAVEGLCKHQSDSSILLLFDELPYMLQKIAATSSEQKNLALAVLDTLRSLRQRHKNLRMVFAGSVGLHHVVTDLKQAKLASEPVNDMPMVEILALTSDDALLLANRLLHDESVRLAEEDAKAIPERLVTLTNCVPFYLEGVITRLAELDRDVTLVDVDLTVQQQLTSDHDPWEMEHFRSRLEIYYSGSITDANGHEIPNAAIARSLLDHFAVVDDPQSIEMAWSAIKAQFAITDRQHIVQMLKSLGQDHYLHCDTQKRYMFRFPLIQGWWKMAQGLEA</sequence>